<evidence type="ECO:0008006" key="4">
    <source>
        <dbReference type="Google" id="ProtNLM"/>
    </source>
</evidence>
<dbReference type="RefSeq" id="WP_163817778.1">
    <property type="nucleotide sequence ID" value="NZ_JAAGOB010000003.1"/>
</dbReference>
<name>A0A6N9YJT6_9ACTN</name>
<proteinExistence type="predicted"/>
<dbReference type="Proteomes" id="UP000469185">
    <property type="component" value="Unassembled WGS sequence"/>
</dbReference>
<keyword evidence="3" id="KW-1185">Reference proteome</keyword>
<dbReference type="InterPro" id="IPR029063">
    <property type="entry name" value="SAM-dependent_MTases_sf"/>
</dbReference>
<reference evidence="2 3" key="1">
    <citation type="submission" date="2020-02" db="EMBL/GenBank/DDBJ databases">
        <authorList>
            <person name="Li X.-J."/>
            <person name="Feng X.-M."/>
        </authorList>
    </citation>
    <scope>NUCLEOTIDE SEQUENCE [LARGE SCALE GENOMIC DNA]</scope>
    <source>
        <strain evidence="2 3">CGMCC 4.7225</strain>
    </source>
</reference>
<comment type="caution">
    <text evidence="2">The sequence shown here is derived from an EMBL/GenBank/DDBJ whole genome shotgun (WGS) entry which is preliminary data.</text>
</comment>
<accession>A0A6N9YJT6</accession>
<dbReference type="EMBL" id="JAAGOB010000003">
    <property type="protein sequence ID" value="NED95276.1"/>
    <property type="molecule type" value="Genomic_DNA"/>
</dbReference>
<dbReference type="PANTHER" id="PTHR43317">
    <property type="entry name" value="THERMOSPERMINE SYNTHASE ACAULIS5"/>
    <property type="match status" value="1"/>
</dbReference>
<protein>
    <recommendedName>
        <fullName evidence="4">Spermidine synthase</fullName>
    </recommendedName>
</protein>
<dbReference type="AlphaFoldDB" id="A0A6N9YJT6"/>
<evidence type="ECO:0000313" key="2">
    <source>
        <dbReference type="EMBL" id="NED95276.1"/>
    </source>
</evidence>
<evidence type="ECO:0000313" key="3">
    <source>
        <dbReference type="Proteomes" id="UP000469185"/>
    </source>
</evidence>
<dbReference type="GO" id="GO:0006596">
    <property type="term" value="P:polyamine biosynthetic process"/>
    <property type="evidence" value="ECO:0007669"/>
    <property type="project" value="UniProtKB-KW"/>
</dbReference>
<sequence>MHEPPEMIARGDGTAGEVALRRRAGQGAPVYELIVNGTFIMDTAETSTERLLADALLDRHGSPRRILVGGLGLGFTLAALLADPRVERVDTVELEPLLVEWLRAGLVPGAAVLLTDPRAHVIVGDVRDTLQSAPEAGYDAMVLDVDNGPGFLVRDANAAVYERPSLRAAARALAPGGLLAVWSAAPAPELAAVLADVVGDVTELVRAVPREGREIEYYIYIAERPSP</sequence>
<organism evidence="2 3">
    <name type="scientific">Phytoactinopolyspora alkaliphila</name>
    <dbReference type="NCBI Taxonomy" id="1783498"/>
    <lineage>
        <taxon>Bacteria</taxon>
        <taxon>Bacillati</taxon>
        <taxon>Actinomycetota</taxon>
        <taxon>Actinomycetes</taxon>
        <taxon>Jiangellales</taxon>
        <taxon>Jiangellaceae</taxon>
        <taxon>Phytoactinopolyspora</taxon>
    </lineage>
</organism>
<dbReference type="PANTHER" id="PTHR43317:SF3">
    <property type="entry name" value="BLR2883 PROTEIN"/>
    <property type="match status" value="1"/>
</dbReference>
<evidence type="ECO:0000256" key="1">
    <source>
        <dbReference type="ARBA" id="ARBA00023115"/>
    </source>
</evidence>
<dbReference type="SUPFAM" id="SSF53335">
    <property type="entry name" value="S-adenosyl-L-methionine-dependent methyltransferases"/>
    <property type="match status" value="1"/>
</dbReference>
<dbReference type="Pfam" id="PF01564">
    <property type="entry name" value="Spermine_synth"/>
    <property type="match status" value="1"/>
</dbReference>
<dbReference type="Gene3D" id="3.40.50.150">
    <property type="entry name" value="Vaccinia Virus protein VP39"/>
    <property type="match status" value="1"/>
</dbReference>
<keyword evidence="1" id="KW-0620">Polyamine biosynthesis</keyword>
<gene>
    <name evidence="2" type="ORF">G1H11_08100</name>
</gene>